<gene>
    <name evidence="2" type="ORF">SKAU_G00331660</name>
</gene>
<feature type="region of interest" description="Disordered" evidence="1">
    <location>
        <begin position="1"/>
        <end position="87"/>
    </location>
</feature>
<feature type="compositionally biased region" description="Polar residues" evidence="1">
    <location>
        <begin position="42"/>
        <end position="52"/>
    </location>
</feature>
<organism evidence="2 3">
    <name type="scientific">Synaphobranchus kaupii</name>
    <name type="common">Kaup's arrowtooth eel</name>
    <dbReference type="NCBI Taxonomy" id="118154"/>
    <lineage>
        <taxon>Eukaryota</taxon>
        <taxon>Metazoa</taxon>
        <taxon>Chordata</taxon>
        <taxon>Craniata</taxon>
        <taxon>Vertebrata</taxon>
        <taxon>Euteleostomi</taxon>
        <taxon>Actinopterygii</taxon>
        <taxon>Neopterygii</taxon>
        <taxon>Teleostei</taxon>
        <taxon>Anguilliformes</taxon>
        <taxon>Synaphobranchidae</taxon>
        <taxon>Synaphobranchus</taxon>
    </lineage>
</organism>
<protein>
    <submittedName>
        <fullName evidence="2">Uncharacterized protein</fullName>
    </submittedName>
</protein>
<accession>A0A9Q1IHL7</accession>
<comment type="caution">
    <text evidence="2">The sequence shown here is derived from an EMBL/GenBank/DDBJ whole genome shotgun (WGS) entry which is preliminary data.</text>
</comment>
<feature type="compositionally biased region" description="Basic residues" evidence="1">
    <location>
        <begin position="53"/>
        <end position="66"/>
    </location>
</feature>
<evidence type="ECO:0000256" key="1">
    <source>
        <dbReference type="SAM" id="MobiDB-lite"/>
    </source>
</evidence>
<dbReference type="AlphaFoldDB" id="A0A9Q1IHL7"/>
<proteinExistence type="predicted"/>
<keyword evidence="3" id="KW-1185">Reference proteome</keyword>
<dbReference type="Proteomes" id="UP001152622">
    <property type="component" value="Chromosome 15"/>
</dbReference>
<reference evidence="2" key="1">
    <citation type="journal article" date="2023" name="Science">
        <title>Genome structures resolve the early diversification of teleost fishes.</title>
        <authorList>
            <person name="Parey E."/>
            <person name="Louis A."/>
            <person name="Montfort J."/>
            <person name="Bouchez O."/>
            <person name="Roques C."/>
            <person name="Iampietro C."/>
            <person name="Lluch J."/>
            <person name="Castinel A."/>
            <person name="Donnadieu C."/>
            <person name="Desvignes T."/>
            <person name="Floi Bucao C."/>
            <person name="Jouanno E."/>
            <person name="Wen M."/>
            <person name="Mejri S."/>
            <person name="Dirks R."/>
            <person name="Jansen H."/>
            <person name="Henkel C."/>
            <person name="Chen W.J."/>
            <person name="Zahm M."/>
            <person name="Cabau C."/>
            <person name="Klopp C."/>
            <person name="Thompson A.W."/>
            <person name="Robinson-Rechavi M."/>
            <person name="Braasch I."/>
            <person name="Lecointre G."/>
            <person name="Bobe J."/>
            <person name="Postlethwait J.H."/>
            <person name="Berthelot C."/>
            <person name="Roest Crollius H."/>
            <person name="Guiguen Y."/>
        </authorList>
    </citation>
    <scope>NUCLEOTIDE SEQUENCE</scope>
    <source>
        <strain evidence="2">WJC10195</strain>
    </source>
</reference>
<sequence length="87" mass="9517">MRAENEKVLRNNPCQQRFRRSPLSRASPNSVPGRGPAGGEGQRTNSEASVTSHPKRPVYRGAKNHPPHIPDFPPSVTGHRVKAQSSV</sequence>
<dbReference type="EMBL" id="JAINUF010000015">
    <property type="protein sequence ID" value="KAJ8340875.1"/>
    <property type="molecule type" value="Genomic_DNA"/>
</dbReference>
<name>A0A9Q1IHL7_SYNKA</name>
<evidence type="ECO:0000313" key="2">
    <source>
        <dbReference type="EMBL" id="KAJ8340875.1"/>
    </source>
</evidence>
<evidence type="ECO:0000313" key="3">
    <source>
        <dbReference type="Proteomes" id="UP001152622"/>
    </source>
</evidence>